<name>A0A6M1S7K8_9HYPH</name>
<keyword evidence="5 7" id="KW-0560">Oxidoreductase</keyword>
<evidence type="ECO:0000256" key="3">
    <source>
        <dbReference type="ARBA" id="ARBA00022650"/>
    </source>
</evidence>
<organism evidence="9 10">
    <name type="scientific">Rhizobium daejeonense</name>
    <dbReference type="NCBI Taxonomy" id="240521"/>
    <lineage>
        <taxon>Bacteria</taxon>
        <taxon>Pseudomonadati</taxon>
        <taxon>Pseudomonadota</taxon>
        <taxon>Alphaproteobacteria</taxon>
        <taxon>Hyphomicrobiales</taxon>
        <taxon>Rhizobiaceae</taxon>
        <taxon>Rhizobium/Agrobacterium group</taxon>
        <taxon>Rhizobium</taxon>
    </lineage>
</organism>
<dbReference type="InterPro" id="IPR016161">
    <property type="entry name" value="Ald_DH/histidinol_DH"/>
</dbReference>
<dbReference type="NCBIfam" id="TIGR00407">
    <property type="entry name" value="proA"/>
    <property type="match status" value="1"/>
</dbReference>
<dbReference type="UniPathway" id="UPA00098">
    <property type="reaction ID" value="UER00360"/>
</dbReference>
<evidence type="ECO:0000256" key="4">
    <source>
        <dbReference type="ARBA" id="ARBA00022857"/>
    </source>
</evidence>
<dbReference type="InterPro" id="IPR012134">
    <property type="entry name" value="Glu-5-SA_DH"/>
</dbReference>
<dbReference type="RefSeq" id="WP_163902159.1">
    <property type="nucleotide sequence ID" value="NZ_CP048427.1"/>
</dbReference>
<evidence type="ECO:0000256" key="6">
    <source>
        <dbReference type="ARBA" id="ARBA00049024"/>
    </source>
</evidence>
<gene>
    <name evidence="7" type="primary">proA</name>
    <name evidence="9" type="ORF">G6N76_16885</name>
</gene>
<dbReference type="GO" id="GO:0004350">
    <property type="term" value="F:glutamate-5-semialdehyde dehydrogenase activity"/>
    <property type="evidence" value="ECO:0007669"/>
    <property type="project" value="UniProtKB-UniRule"/>
</dbReference>
<comment type="similarity">
    <text evidence="7">Belongs to the gamma-glutamyl phosphate reductase family.</text>
</comment>
<keyword evidence="10" id="KW-1185">Reference proteome</keyword>
<dbReference type="GO" id="GO:0050661">
    <property type="term" value="F:NADP binding"/>
    <property type="evidence" value="ECO:0007669"/>
    <property type="project" value="InterPro"/>
</dbReference>
<dbReference type="PANTHER" id="PTHR11063:SF8">
    <property type="entry name" value="DELTA-1-PYRROLINE-5-CARBOXYLATE SYNTHASE"/>
    <property type="match status" value="1"/>
</dbReference>
<dbReference type="Gene3D" id="3.40.605.10">
    <property type="entry name" value="Aldehyde Dehydrogenase, Chain A, domain 1"/>
    <property type="match status" value="1"/>
</dbReference>
<accession>A0A6M1S7K8</accession>
<evidence type="ECO:0000313" key="9">
    <source>
        <dbReference type="EMBL" id="NGO65347.1"/>
    </source>
</evidence>
<comment type="subcellular location">
    <subcellularLocation>
        <location evidence="7">Cytoplasm</location>
    </subcellularLocation>
</comment>
<dbReference type="PANTHER" id="PTHR11063">
    <property type="entry name" value="GLUTAMATE SEMIALDEHYDE DEHYDROGENASE"/>
    <property type="match status" value="1"/>
</dbReference>
<dbReference type="Pfam" id="PF00171">
    <property type="entry name" value="Aldedh"/>
    <property type="match status" value="1"/>
</dbReference>
<evidence type="ECO:0000256" key="1">
    <source>
        <dbReference type="ARBA" id="ARBA00004985"/>
    </source>
</evidence>
<evidence type="ECO:0000256" key="7">
    <source>
        <dbReference type="HAMAP-Rule" id="MF_00412"/>
    </source>
</evidence>
<evidence type="ECO:0000256" key="2">
    <source>
        <dbReference type="ARBA" id="ARBA00022605"/>
    </source>
</evidence>
<evidence type="ECO:0000259" key="8">
    <source>
        <dbReference type="Pfam" id="PF00171"/>
    </source>
</evidence>
<dbReference type="InterPro" id="IPR015590">
    <property type="entry name" value="Aldehyde_DH_dom"/>
</dbReference>
<dbReference type="NCBIfam" id="NF001221">
    <property type="entry name" value="PRK00197.1"/>
    <property type="match status" value="1"/>
</dbReference>
<dbReference type="InterPro" id="IPR016163">
    <property type="entry name" value="Ald_DH_C"/>
</dbReference>
<dbReference type="GO" id="GO:0005737">
    <property type="term" value="C:cytoplasm"/>
    <property type="evidence" value="ECO:0007669"/>
    <property type="project" value="UniProtKB-SubCell"/>
</dbReference>
<comment type="function">
    <text evidence="7">Catalyzes the NADPH-dependent reduction of L-glutamate 5-phosphate into L-glutamate 5-semialdehyde and phosphate. The product spontaneously undergoes cyclization to form 1-pyrroline-5-carboxylate.</text>
</comment>
<dbReference type="InterPro" id="IPR000965">
    <property type="entry name" value="GPR_dom"/>
</dbReference>
<dbReference type="EMBL" id="JAAKZH010000005">
    <property type="protein sequence ID" value="NGO65347.1"/>
    <property type="molecule type" value="Genomic_DNA"/>
</dbReference>
<dbReference type="Proteomes" id="UP000477849">
    <property type="component" value="Unassembled WGS sequence"/>
</dbReference>
<evidence type="ECO:0000313" key="10">
    <source>
        <dbReference type="Proteomes" id="UP000477849"/>
    </source>
</evidence>
<dbReference type="FunFam" id="3.40.309.10:FF:000006">
    <property type="entry name" value="Gamma-glutamyl phosphate reductase"/>
    <property type="match status" value="1"/>
</dbReference>
<feature type="domain" description="Aldehyde dehydrogenase" evidence="8">
    <location>
        <begin position="21"/>
        <end position="290"/>
    </location>
</feature>
<sequence>MLDKAKANHTDIDALMLDIGRSARAAARPLAIAPTEQKNAALVAMADAILAGEEAILAANAMDVANGKASGLTGSFMDRLMLDSDRVAAIAKGIREVAELKDPVGEVIAAWERPNGLKIERVRTPLGVIGVIYESRPNVTADAGALCLKAGNAVILRGGSDSVHSSRAIHACLVKGLEKAGLPADAIQLVPVTDRSAVGAMLTGLGGAIDVIVPRGGKSLVARVQSEARVPVFAHLEGLCHIYVDASADLEMAKKIVVNSKMRRTGICGAAETLLVDSAAIGTHLMPLLEALTEAGCEIRASAAVLKVHPGFKAATEEDWRTEYLDAIIAVAIVDGVSGAIDHINRYSSNHTEAVLAEDSEVVERFFNEIDSAILLHNASTQFADGGEFGMGAEIGIATGKMHARGPVGVEQLTSFKYRVRGTGQVRP</sequence>
<dbReference type="SUPFAM" id="SSF53720">
    <property type="entry name" value="ALDH-like"/>
    <property type="match status" value="1"/>
</dbReference>
<keyword evidence="2 7" id="KW-0028">Amino-acid biosynthesis</keyword>
<keyword evidence="4 7" id="KW-0521">NADP</keyword>
<dbReference type="Gene3D" id="3.40.309.10">
    <property type="entry name" value="Aldehyde Dehydrogenase, Chain A, domain 2"/>
    <property type="match status" value="1"/>
</dbReference>
<comment type="pathway">
    <text evidence="1 7">Amino-acid biosynthesis; L-proline biosynthesis; L-glutamate 5-semialdehyde from L-glutamate: step 2/2.</text>
</comment>
<reference evidence="9 10" key="1">
    <citation type="submission" date="2020-02" db="EMBL/GenBank/DDBJ databases">
        <title>Genome sequence of the type strain CCBAU10050 of Rhizobium daejeonense.</title>
        <authorList>
            <person name="Gao J."/>
            <person name="Sun J."/>
        </authorList>
    </citation>
    <scope>NUCLEOTIDE SEQUENCE [LARGE SCALE GENOMIC DNA]</scope>
    <source>
        <strain evidence="9 10">CCBAU10050</strain>
    </source>
</reference>
<dbReference type="GO" id="GO:0055129">
    <property type="term" value="P:L-proline biosynthetic process"/>
    <property type="evidence" value="ECO:0007669"/>
    <property type="project" value="UniProtKB-UniRule"/>
</dbReference>
<dbReference type="AlphaFoldDB" id="A0A6M1S7K8"/>
<comment type="catalytic activity">
    <reaction evidence="6 7">
        <text>L-glutamate 5-semialdehyde + phosphate + NADP(+) = L-glutamyl 5-phosphate + NADPH + H(+)</text>
        <dbReference type="Rhea" id="RHEA:19541"/>
        <dbReference type="ChEBI" id="CHEBI:15378"/>
        <dbReference type="ChEBI" id="CHEBI:43474"/>
        <dbReference type="ChEBI" id="CHEBI:57783"/>
        <dbReference type="ChEBI" id="CHEBI:58066"/>
        <dbReference type="ChEBI" id="CHEBI:58274"/>
        <dbReference type="ChEBI" id="CHEBI:58349"/>
        <dbReference type="EC" id="1.2.1.41"/>
    </reaction>
</comment>
<dbReference type="PIRSF" id="PIRSF000151">
    <property type="entry name" value="GPR"/>
    <property type="match status" value="1"/>
</dbReference>
<dbReference type="InterPro" id="IPR016162">
    <property type="entry name" value="Ald_DH_N"/>
</dbReference>
<proteinExistence type="inferred from homology"/>
<dbReference type="EC" id="1.2.1.41" evidence="7"/>
<evidence type="ECO:0000256" key="5">
    <source>
        <dbReference type="ARBA" id="ARBA00023002"/>
    </source>
</evidence>
<comment type="caution">
    <text evidence="9">The sequence shown here is derived from an EMBL/GenBank/DDBJ whole genome shotgun (WGS) entry which is preliminary data.</text>
</comment>
<dbReference type="HAMAP" id="MF_00412">
    <property type="entry name" value="ProA"/>
    <property type="match status" value="1"/>
</dbReference>
<dbReference type="CDD" id="cd07079">
    <property type="entry name" value="ALDH_F18-19_ProA-GPR"/>
    <property type="match status" value="1"/>
</dbReference>
<keyword evidence="3 7" id="KW-0641">Proline biosynthesis</keyword>
<keyword evidence="7" id="KW-0963">Cytoplasm</keyword>
<protein>
    <recommendedName>
        <fullName evidence="7">Gamma-glutamyl phosphate reductase</fullName>
        <shortName evidence="7">GPR</shortName>
        <ecNumber evidence="7">1.2.1.41</ecNumber>
    </recommendedName>
    <alternativeName>
        <fullName evidence="7">Glutamate-5-semialdehyde dehydrogenase</fullName>
    </alternativeName>
    <alternativeName>
        <fullName evidence="7">Glutamyl-gamma-semialdehyde dehydrogenase</fullName>
        <shortName evidence="7">GSA dehydrogenase</shortName>
    </alternativeName>
</protein>